<dbReference type="PANTHER" id="PTHR38776">
    <property type="entry name" value="MLTA-INTERACTING PROTEIN-RELATED"/>
    <property type="match status" value="1"/>
</dbReference>
<dbReference type="Proteomes" id="UP001064262">
    <property type="component" value="Unassembled WGS sequence"/>
</dbReference>
<gene>
    <name evidence="7" type="ORF">N5923_03075</name>
</gene>
<accession>A0A9J6PDY3</accession>
<feature type="signal peptide" evidence="6">
    <location>
        <begin position="1"/>
        <end position="20"/>
    </location>
</feature>
<evidence type="ECO:0000256" key="5">
    <source>
        <dbReference type="ARBA" id="ARBA00023237"/>
    </source>
</evidence>
<evidence type="ECO:0000256" key="3">
    <source>
        <dbReference type="ARBA" id="ARBA00022729"/>
    </source>
</evidence>
<feature type="chain" id="PRO_5039923374" evidence="6">
    <location>
        <begin position="21"/>
        <end position="245"/>
    </location>
</feature>
<evidence type="ECO:0000256" key="1">
    <source>
        <dbReference type="ARBA" id="ARBA00004442"/>
    </source>
</evidence>
<dbReference type="GO" id="GO:0009252">
    <property type="term" value="P:peptidoglycan biosynthetic process"/>
    <property type="evidence" value="ECO:0007669"/>
    <property type="project" value="TreeGrafter"/>
</dbReference>
<dbReference type="PANTHER" id="PTHR38776:SF1">
    <property type="entry name" value="MLTA-INTERACTING PROTEIN-RELATED"/>
    <property type="match status" value="1"/>
</dbReference>
<sequence>MECKPLLITLLLLISAPLPAKDLALALDNEWQINPYRATRVNYFPFPLLSWNGEHLYIDGDEAGILAWKDKVNELKIKGLWFDRSYDRHDGKGSQMQQLNNRRTTLMAGVSYQRITPYGALSGQLAADTLGLSSGLLATVSWTGYLQSAQLAWIPAVGIDWEDARQTRYYYGIDDSESRRSGLSRYRPAATLTPWLQLALDYRFSAHWEGFISTRLNLHDNQVRNSPMVEKSVSYVIDLGVNYHF</sequence>
<dbReference type="GO" id="GO:0009279">
    <property type="term" value="C:cell outer membrane"/>
    <property type="evidence" value="ECO:0007669"/>
    <property type="project" value="UniProtKB-SubCell"/>
</dbReference>
<keyword evidence="5" id="KW-0998">Cell outer membrane</keyword>
<dbReference type="InterPro" id="IPR010583">
    <property type="entry name" value="MipA"/>
</dbReference>
<name>A0A9J6PDY3_9GAMM</name>
<evidence type="ECO:0000313" key="7">
    <source>
        <dbReference type="EMBL" id="MCU5776481.1"/>
    </source>
</evidence>
<organism evidence="7 8">
    <name type="scientific">Winslowiella arboricola</name>
    <dbReference type="NCBI Taxonomy" id="2978220"/>
    <lineage>
        <taxon>Bacteria</taxon>
        <taxon>Pseudomonadati</taxon>
        <taxon>Pseudomonadota</taxon>
        <taxon>Gammaproteobacteria</taxon>
        <taxon>Enterobacterales</taxon>
        <taxon>Erwiniaceae</taxon>
        <taxon>Winslowiella</taxon>
    </lineage>
</organism>
<comment type="similarity">
    <text evidence="2">Belongs to the MipA/OmpV family.</text>
</comment>
<dbReference type="RefSeq" id="WP_267140668.1">
    <property type="nucleotide sequence ID" value="NZ_JAODIL010000037.1"/>
</dbReference>
<comment type="caution">
    <text evidence="7">The sequence shown here is derived from an EMBL/GenBank/DDBJ whole genome shotgun (WGS) entry which is preliminary data.</text>
</comment>
<dbReference type="Pfam" id="PF06629">
    <property type="entry name" value="MipA"/>
    <property type="match status" value="1"/>
</dbReference>
<dbReference type="EMBL" id="JAODIM010000034">
    <property type="protein sequence ID" value="MCU5776481.1"/>
    <property type="molecule type" value="Genomic_DNA"/>
</dbReference>
<comment type="subcellular location">
    <subcellularLocation>
        <location evidence="1">Cell outer membrane</location>
    </subcellularLocation>
</comment>
<dbReference type="AlphaFoldDB" id="A0A9J6PDY3"/>
<evidence type="ECO:0000256" key="2">
    <source>
        <dbReference type="ARBA" id="ARBA00005722"/>
    </source>
</evidence>
<keyword evidence="3 6" id="KW-0732">Signal</keyword>
<evidence type="ECO:0000256" key="6">
    <source>
        <dbReference type="SAM" id="SignalP"/>
    </source>
</evidence>
<evidence type="ECO:0000256" key="4">
    <source>
        <dbReference type="ARBA" id="ARBA00023136"/>
    </source>
</evidence>
<keyword evidence="4" id="KW-0472">Membrane</keyword>
<evidence type="ECO:0000313" key="8">
    <source>
        <dbReference type="Proteomes" id="UP001064262"/>
    </source>
</evidence>
<proteinExistence type="inferred from homology"/>
<reference evidence="7" key="1">
    <citation type="submission" date="2022-09" db="EMBL/GenBank/DDBJ databases">
        <title>Winslowiella arboricola sp. nov., isolated from bleeding cankers on broadleaf hosts.</title>
        <authorList>
            <person name="Brady C."/>
            <person name="Kaur S."/>
            <person name="Crampton B."/>
            <person name="Maddock D."/>
            <person name="Arnold D."/>
            <person name="Denman S."/>
        </authorList>
    </citation>
    <scope>NUCLEOTIDE SEQUENCE</scope>
    <source>
        <strain evidence="7">BAC 15a-03b</strain>
    </source>
</reference>
<keyword evidence="8" id="KW-1185">Reference proteome</keyword>
<protein>
    <submittedName>
        <fullName evidence="7">MipA/OmpV family protein</fullName>
    </submittedName>
</protein>